<feature type="transmembrane region" description="Helical" evidence="13">
    <location>
        <begin position="231"/>
        <end position="250"/>
    </location>
</feature>
<protein>
    <recommendedName>
        <fullName evidence="13">Probable potassium transport system protein Kup</fullName>
    </recommendedName>
</protein>
<keyword evidence="9 13" id="KW-0630">Potassium</keyword>
<feature type="transmembrane region" description="Helical" evidence="13">
    <location>
        <begin position="262"/>
        <end position="284"/>
    </location>
</feature>
<name>A0A3R9X986_9SPHN</name>
<feature type="transmembrane region" description="Helical" evidence="13">
    <location>
        <begin position="66"/>
        <end position="85"/>
    </location>
</feature>
<dbReference type="PANTHER" id="PTHR30540:SF79">
    <property type="entry name" value="LOW AFFINITY POTASSIUM TRANSPORT SYSTEM PROTEIN KUP"/>
    <property type="match status" value="1"/>
</dbReference>
<feature type="transmembrane region" description="Helical" evidence="13">
    <location>
        <begin position="26"/>
        <end position="46"/>
    </location>
</feature>
<comment type="catalytic activity">
    <reaction evidence="13">
        <text>K(+)(in) + H(+)(in) = K(+)(out) + H(+)(out)</text>
        <dbReference type="Rhea" id="RHEA:28490"/>
        <dbReference type="ChEBI" id="CHEBI:15378"/>
        <dbReference type="ChEBI" id="CHEBI:29103"/>
    </reaction>
</comment>
<feature type="transmembrane region" description="Helical" evidence="13">
    <location>
        <begin position="413"/>
        <end position="434"/>
    </location>
</feature>
<accession>A0A3R9X986</accession>
<organism evidence="16 17">
    <name type="scientific">Sphingomonas ginkgonis</name>
    <dbReference type="NCBI Taxonomy" id="2315330"/>
    <lineage>
        <taxon>Bacteria</taxon>
        <taxon>Pseudomonadati</taxon>
        <taxon>Pseudomonadota</taxon>
        <taxon>Alphaproteobacteria</taxon>
        <taxon>Sphingomonadales</taxon>
        <taxon>Sphingomonadaceae</taxon>
        <taxon>Sphingomonas</taxon>
    </lineage>
</organism>
<evidence type="ECO:0000259" key="15">
    <source>
        <dbReference type="Pfam" id="PF22776"/>
    </source>
</evidence>
<comment type="function">
    <text evidence="13">Transport of potassium into the cell. Likely operates as a K(+):H(+) symporter.</text>
</comment>
<dbReference type="InterPro" id="IPR023051">
    <property type="entry name" value="Kup"/>
</dbReference>
<evidence type="ECO:0000256" key="4">
    <source>
        <dbReference type="ARBA" id="ARBA00022475"/>
    </source>
</evidence>
<sequence length="638" mass="68906">MPMDSVTEAPADASSHTASHGRQKTLTLALGAIGIVFGDIGTSPLYALKESFAGHHVMAVTPDRVFGVISIIFWTMLIVVTLKYVTIMMRADNKGEGGSLSLLALISRSTDTGRWSAGLSVLGVFATALFFGDAMITPAISVLSAVEGVGTLNDALLRFAAPVSIVILCGLFAFQRFGTARVGAVFGPIMFFYFVVLAVLGLIAIAGQPAILLSLSPTYGLSFILHEPRTAFFALGSIVLAVTGAETLYADMGHFGKNPIRYAWLLVAFPTLMLNYLGQGAILLRNPQAIANPFYLLAPDSLRLPMIILATVATVIASQAVITGAYSVVRQAVQLGLFPRVTVKHTSEESIGQIYIPLINWSLLAAVIVLVLIFRTSSNLASAYGIAVTGTMVITTVMAAVVLLKMWNWPKPVALGLIALFALVDGVYFLSNLTKVLDGGWFPLMIAAIAFTMLTTWSRGRRLMQDRLAEGNMPVSIFVKSIEKGIHRVRGTAIYLTSSAQGIPPALLHNLKHNQVLHENVLLATVSVLDVPFVPDARRVEIEPLGCGLSRVIIRYGFSEDPDIPQALRDAKTQIGDLSPMTTSYFLSRQTVLPSARPGMSLWREHIFAWMVRNSATAMDFFKLPVNRVVELGSQVEI</sequence>
<evidence type="ECO:0000256" key="3">
    <source>
        <dbReference type="ARBA" id="ARBA00022448"/>
    </source>
</evidence>
<evidence type="ECO:0000259" key="14">
    <source>
        <dbReference type="Pfam" id="PF02705"/>
    </source>
</evidence>
<feature type="transmembrane region" description="Helical" evidence="13">
    <location>
        <begin position="304"/>
        <end position="329"/>
    </location>
</feature>
<evidence type="ECO:0000256" key="6">
    <source>
        <dbReference type="ARBA" id="ARBA00022538"/>
    </source>
</evidence>
<dbReference type="EMBL" id="RWJF01000001">
    <property type="protein sequence ID" value="RST31736.1"/>
    <property type="molecule type" value="Genomic_DNA"/>
</dbReference>
<feature type="transmembrane region" description="Helical" evidence="13">
    <location>
        <begin position="117"/>
        <end position="143"/>
    </location>
</feature>
<evidence type="ECO:0000256" key="5">
    <source>
        <dbReference type="ARBA" id="ARBA00022519"/>
    </source>
</evidence>
<evidence type="ECO:0000256" key="13">
    <source>
        <dbReference type="HAMAP-Rule" id="MF_01522"/>
    </source>
</evidence>
<evidence type="ECO:0000313" key="17">
    <source>
        <dbReference type="Proteomes" id="UP000274661"/>
    </source>
</evidence>
<comment type="similarity">
    <text evidence="2 13">Belongs to the HAK/KUP transporter (TC 2.A.72) family.</text>
</comment>
<feature type="domain" description="K+ potassium transporter C-terminal" evidence="15">
    <location>
        <begin position="491"/>
        <end position="638"/>
    </location>
</feature>
<evidence type="ECO:0000256" key="10">
    <source>
        <dbReference type="ARBA" id="ARBA00022989"/>
    </source>
</evidence>
<evidence type="ECO:0000256" key="11">
    <source>
        <dbReference type="ARBA" id="ARBA00023065"/>
    </source>
</evidence>
<evidence type="ECO:0000256" key="2">
    <source>
        <dbReference type="ARBA" id="ARBA00007019"/>
    </source>
</evidence>
<evidence type="ECO:0000313" key="16">
    <source>
        <dbReference type="EMBL" id="RST31736.1"/>
    </source>
</evidence>
<feature type="transmembrane region" description="Helical" evidence="13">
    <location>
        <begin position="186"/>
        <end position="211"/>
    </location>
</feature>
<dbReference type="InterPro" id="IPR053952">
    <property type="entry name" value="K_trans_C"/>
</dbReference>
<keyword evidence="4 13" id="KW-1003">Cell membrane</keyword>
<feature type="transmembrane region" description="Helical" evidence="13">
    <location>
        <begin position="380"/>
        <end position="404"/>
    </location>
</feature>
<dbReference type="InterPro" id="IPR053951">
    <property type="entry name" value="K_trans_N"/>
</dbReference>
<dbReference type="InterPro" id="IPR003855">
    <property type="entry name" value="K+_transporter"/>
</dbReference>
<dbReference type="HAMAP" id="MF_01522">
    <property type="entry name" value="Kup"/>
    <property type="match status" value="1"/>
</dbReference>
<dbReference type="Pfam" id="PF02705">
    <property type="entry name" value="K_trans"/>
    <property type="match status" value="1"/>
</dbReference>
<reference evidence="16 17" key="1">
    <citation type="submission" date="2018-12" db="EMBL/GenBank/DDBJ databases">
        <title>Sphingomonas sp. HMF7854 Genome sequencing and assembly.</title>
        <authorList>
            <person name="Cha I."/>
            <person name="Kang H."/>
            <person name="Kim H."/>
            <person name="Kang J."/>
            <person name="Joh K."/>
        </authorList>
    </citation>
    <scope>NUCLEOTIDE SEQUENCE [LARGE SCALE GENOMIC DNA]</scope>
    <source>
        <strain evidence="16 17">HMF7854</strain>
    </source>
</reference>
<evidence type="ECO:0000256" key="9">
    <source>
        <dbReference type="ARBA" id="ARBA00022958"/>
    </source>
</evidence>
<evidence type="ECO:0000256" key="7">
    <source>
        <dbReference type="ARBA" id="ARBA00022692"/>
    </source>
</evidence>
<feature type="transmembrane region" description="Helical" evidence="13">
    <location>
        <begin position="440"/>
        <end position="457"/>
    </location>
</feature>
<gene>
    <name evidence="13" type="primary">kup</name>
    <name evidence="16" type="ORF">HMF7854_13475</name>
</gene>
<keyword evidence="8 13" id="KW-0769">Symport</keyword>
<dbReference type="OrthoDB" id="9805577at2"/>
<dbReference type="AlphaFoldDB" id="A0A3R9X986"/>
<keyword evidence="11 13" id="KW-0406">Ion transport</keyword>
<dbReference type="GO" id="GO:0015079">
    <property type="term" value="F:potassium ion transmembrane transporter activity"/>
    <property type="evidence" value="ECO:0007669"/>
    <property type="project" value="UniProtKB-UniRule"/>
</dbReference>
<feature type="transmembrane region" description="Helical" evidence="13">
    <location>
        <begin position="155"/>
        <end position="174"/>
    </location>
</feature>
<keyword evidence="6 13" id="KW-0633">Potassium transport</keyword>
<dbReference type="PANTHER" id="PTHR30540">
    <property type="entry name" value="OSMOTIC STRESS POTASSIUM TRANSPORTER"/>
    <property type="match status" value="1"/>
</dbReference>
<evidence type="ECO:0000256" key="12">
    <source>
        <dbReference type="ARBA" id="ARBA00023136"/>
    </source>
</evidence>
<feature type="transmembrane region" description="Helical" evidence="13">
    <location>
        <begin position="354"/>
        <end position="374"/>
    </location>
</feature>
<evidence type="ECO:0000256" key="1">
    <source>
        <dbReference type="ARBA" id="ARBA00004141"/>
    </source>
</evidence>
<dbReference type="GO" id="GO:0005886">
    <property type="term" value="C:plasma membrane"/>
    <property type="evidence" value="ECO:0007669"/>
    <property type="project" value="UniProtKB-SubCell"/>
</dbReference>
<dbReference type="Proteomes" id="UP000274661">
    <property type="component" value="Unassembled WGS sequence"/>
</dbReference>
<keyword evidence="3 13" id="KW-0813">Transport</keyword>
<keyword evidence="10 13" id="KW-1133">Transmembrane helix</keyword>
<dbReference type="GO" id="GO:0015293">
    <property type="term" value="F:symporter activity"/>
    <property type="evidence" value="ECO:0007669"/>
    <property type="project" value="UniProtKB-UniRule"/>
</dbReference>
<evidence type="ECO:0000256" key="8">
    <source>
        <dbReference type="ARBA" id="ARBA00022847"/>
    </source>
</evidence>
<comment type="caution">
    <text evidence="16">The sequence shown here is derived from an EMBL/GenBank/DDBJ whole genome shotgun (WGS) entry which is preliminary data.</text>
</comment>
<keyword evidence="7 13" id="KW-0812">Transmembrane</keyword>
<comment type="subcellular location">
    <subcellularLocation>
        <location evidence="13">Cell membrane</location>
        <topology evidence="13">Multi-pass membrane protein</topology>
    </subcellularLocation>
    <subcellularLocation>
        <location evidence="1">Membrane</location>
        <topology evidence="1">Multi-pass membrane protein</topology>
    </subcellularLocation>
</comment>
<proteinExistence type="inferred from homology"/>
<dbReference type="Pfam" id="PF22776">
    <property type="entry name" value="K_trans_C"/>
    <property type="match status" value="1"/>
</dbReference>
<feature type="domain" description="K+ potassium transporter integral membrane" evidence="14">
    <location>
        <begin position="28"/>
        <end position="480"/>
    </location>
</feature>
<keyword evidence="12 13" id="KW-0472">Membrane</keyword>
<keyword evidence="17" id="KW-1185">Reference proteome</keyword>
<keyword evidence="5" id="KW-0997">Cell inner membrane</keyword>